<dbReference type="PANTHER" id="PTHR33434:SF3">
    <property type="entry name" value="DEGV DOMAIN-CONTAINING PROTEIN YITS"/>
    <property type="match status" value="1"/>
</dbReference>
<dbReference type="Gene3D" id="3.30.1180.10">
    <property type="match status" value="1"/>
</dbReference>
<dbReference type="InterPro" id="IPR003797">
    <property type="entry name" value="DegV"/>
</dbReference>
<evidence type="ECO:0000256" key="1">
    <source>
        <dbReference type="ARBA" id="ARBA00003238"/>
    </source>
</evidence>
<keyword evidence="4" id="KW-1185">Reference proteome</keyword>
<protein>
    <submittedName>
        <fullName evidence="3">DegV family protein with EDD domain</fullName>
    </submittedName>
</protein>
<gene>
    <name evidence="3" type="ORF">GGQ92_001407</name>
</gene>
<dbReference type="NCBIfam" id="TIGR00762">
    <property type="entry name" value="DegV"/>
    <property type="match status" value="1"/>
</dbReference>
<dbReference type="RefSeq" id="WP_184246172.1">
    <property type="nucleotide sequence ID" value="NZ_BAAACU010000028.1"/>
</dbReference>
<evidence type="ECO:0000313" key="4">
    <source>
        <dbReference type="Proteomes" id="UP000572212"/>
    </source>
</evidence>
<dbReference type="AlphaFoldDB" id="A0A841RIW9"/>
<dbReference type="InterPro" id="IPR050270">
    <property type="entry name" value="DegV_domain_contain"/>
</dbReference>
<dbReference type="EMBL" id="JACHON010000004">
    <property type="protein sequence ID" value="MBB6512621.1"/>
    <property type="molecule type" value="Genomic_DNA"/>
</dbReference>
<dbReference type="Gene3D" id="3.40.50.10170">
    <property type="match status" value="1"/>
</dbReference>
<accession>A0A841RIW9</accession>
<comment type="caution">
    <text evidence="3">The sequence shown here is derived from an EMBL/GenBank/DDBJ whole genome shotgun (WGS) entry which is preliminary data.</text>
</comment>
<dbReference type="Pfam" id="PF02645">
    <property type="entry name" value="DegV"/>
    <property type="match status" value="1"/>
</dbReference>
<dbReference type="SUPFAM" id="SSF82549">
    <property type="entry name" value="DAK1/DegV-like"/>
    <property type="match status" value="1"/>
</dbReference>
<evidence type="ECO:0000256" key="2">
    <source>
        <dbReference type="ARBA" id="ARBA00023121"/>
    </source>
</evidence>
<dbReference type="PANTHER" id="PTHR33434">
    <property type="entry name" value="DEGV DOMAIN-CONTAINING PROTEIN DR_1986-RELATED"/>
    <property type="match status" value="1"/>
</dbReference>
<dbReference type="GO" id="GO:0008289">
    <property type="term" value="F:lipid binding"/>
    <property type="evidence" value="ECO:0007669"/>
    <property type="project" value="UniProtKB-KW"/>
</dbReference>
<evidence type="ECO:0000313" key="3">
    <source>
        <dbReference type="EMBL" id="MBB6512621.1"/>
    </source>
</evidence>
<proteinExistence type="predicted"/>
<keyword evidence="2" id="KW-0446">Lipid-binding</keyword>
<reference evidence="3 4" key="1">
    <citation type="submission" date="2020-08" db="EMBL/GenBank/DDBJ databases">
        <title>Genomic Encyclopedia of Type Strains, Phase IV (KMG-IV): sequencing the most valuable type-strain genomes for metagenomic binning, comparative biology and taxonomic classification.</title>
        <authorList>
            <person name="Goeker M."/>
        </authorList>
    </citation>
    <scope>NUCLEOTIDE SEQUENCE [LARGE SCALE GENOMIC DNA]</scope>
    <source>
        <strain evidence="3 4">DSM 11805</strain>
    </source>
</reference>
<dbReference type="PROSITE" id="PS51482">
    <property type="entry name" value="DEGV"/>
    <property type="match status" value="1"/>
</dbReference>
<organism evidence="3 4">
    <name type="scientific">Gracilibacillus halotolerans</name>
    <dbReference type="NCBI Taxonomy" id="74386"/>
    <lineage>
        <taxon>Bacteria</taxon>
        <taxon>Bacillati</taxon>
        <taxon>Bacillota</taxon>
        <taxon>Bacilli</taxon>
        <taxon>Bacillales</taxon>
        <taxon>Bacillaceae</taxon>
        <taxon>Gracilibacillus</taxon>
    </lineage>
</organism>
<sequence length="286" mass="31582">MAIKILADSASDLTTEDCQKYDIEVLPLTVQLDGEEYQDGVTISPKKVYDAMRNGKAPKTAQVSPQLFKDSFEKHIEEGNTVIYLAFSSELSGTYQGAKLMEQEVKEKHPDANLHIIDTKCASLGYGLVVLRAAELAQSGASVEEILEASKHNALHMEHIFTVDDLEYLYRGGRVSKTAAFVGTLLKIKPLLHVEDGKLIPLEKIRGSKKVYKRMLEIMDERGMDLSDQVIGISHGDALDVAESIADMFREKWNVKDVKINMVGSSIGAHAGPGTIAVFFLNDKQK</sequence>
<dbReference type="InterPro" id="IPR043168">
    <property type="entry name" value="DegV_C"/>
</dbReference>
<dbReference type="Proteomes" id="UP000572212">
    <property type="component" value="Unassembled WGS sequence"/>
</dbReference>
<name>A0A841RIW9_9BACI</name>
<comment type="function">
    <text evidence="1">May bind long-chain fatty acids, such as palmitate, and may play a role in lipid transport or fatty acid metabolism.</text>
</comment>